<proteinExistence type="predicted"/>
<feature type="non-terminal residue" evidence="1">
    <location>
        <position position="1"/>
    </location>
</feature>
<gene>
    <name evidence="1" type="ORF">BDZ94DRAFT_1247044</name>
</gene>
<evidence type="ECO:0000313" key="2">
    <source>
        <dbReference type="Proteomes" id="UP000807353"/>
    </source>
</evidence>
<dbReference type="AlphaFoldDB" id="A0A9P5YG77"/>
<comment type="caution">
    <text evidence="1">The sequence shown here is derived from an EMBL/GenBank/DDBJ whole genome shotgun (WGS) entry which is preliminary data.</text>
</comment>
<evidence type="ECO:0000313" key="1">
    <source>
        <dbReference type="EMBL" id="KAF9468044.1"/>
    </source>
</evidence>
<sequence>IASSPSRSGIIEARCSELCWGLTMISHPRGAAVGPSDWLGRGVLIGPVEYSGA</sequence>
<dbReference type="Proteomes" id="UP000807353">
    <property type="component" value="Unassembled WGS sequence"/>
</dbReference>
<reference evidence="1" key="1">
    <citation type="submission" date="2020-11" db="EMBL/GenBank/DDBJ databases">
        <authorList>
            <consortium name="DOE Joint Genome Institute"/>
            <person name="Ahrendt S."/>
            <person name="Riley R."/>
            <person name="Andreopoulos W."/>
            <person name="Labutti K."/>
            <person name="Pangilinan J."/>
            <person name="Ruiz-Duenas F.J."/>
            <person name="Barrasa J.M."/>
            <person name="Sanchez-Garcia M."/>
            <person name="Camarero S."/>
            <person name="Miyauchi S."/>
            <person name="Serrano A."/>
            <person name="Linde D."/>
            <person name="Babiker R."/>
            <person name="Drula E."/>
            <person name="Ayuso-Fernandez I."/>
            <person name="Pacheco R."/>
            <person name="Padilla G."/>
            <person name="Ferreira P."/>
            <person name="Barriuso J."/>
            <person name="Kellner H."/>
            <person name="Castanera R."/>
            <person name="Alfaro M."/>
            <person name="Ramirez L."/>
            <person name="Pisabarro A.G."/>
            <person name="Kuo A."/>
            <person name="Tritt A."/>
            <person name="Lipzen A."/>
            <person name="He G."/>
            <person name="Yan M."/>
            <person name="Ng V."/>
            <person name="Cullen D."/>
            <person name="Martin F."/>
            <person name="Rosso M.-N."/>
            <person name="Henrissat B."/>
            <person name="Hibbett D."/>
            <person name="Martinez A.T."/>
            <person name="Grigoriev I.V."/>
        </authorList>
    </citation>
    <scope>NUCLEOTIDE SEQUENCE</scope>
    <source>
        <strain evidence="1">CBS 247.69</strain>
    </source>
</reference>
<organism evidence="1 2">
    <name type="scientific">Collybia nuda</name>
    <dbReference type="NCBI Taxonomy" id="64659"/>
    <lineage>
        <taxon>Eukaryota</taxon>
        <taxon>Fungi</taxon>
        <taxon>Dikarya</taxon>
        <taxon>Basidiomycota</taxon>
        <taxon>Agaricomycotina</taxon>
        <taxon>Agaricomycetes</taxon>
        <taxon>Agaricomycetidae</taxon>
        <taxon>Agaricales</taxon>
        <taxon>Tricholomatineae</taxon>
        <taxon>Clitocybaceae</taxon>
        <taxon>Collybia</taxon>
    </lineage>
</organism>
<protein>
    <submittedName>
        <fullName evidence="1">Uncharacterized protein</fullName>
    </submittedName>
</protein>
<dbReference type="EMBL" id="MU150234">
    <property type="protein sequence ID" value="KAF9468044.1"/>
    <property type="molecule type" value="Genomic_DNA"/>
</dbReference>
<keyword evidence="2" id="KW-1185">Reference proteome</keyword>
<name>A0A9P5YG77_9AGAR</name>
<accession>A0A9P5YG77</accession>